<dbReference type="Proteomes" id="UP000736373">
    <property type="component" value="Unassembled WGS sequence"/>
</dbReference>
<comment type="caution">
    <text evidence="2">The sequence shown here is derived from an EMBL/GenBank/DDBJ whole genome shotgun (WGS) entry which is preliminary data.</text>
</comment>
<dbReference type="Pfam" id="PF06527">
    <property type="entry name" value="TniQ"/>
    <property type="match status" value="1"/>
</dbReference>
<evidence type="ECO:0000259" key="1">
    <source>
        <dbReference type="Pfam" id="PF06527"/>
    </source>
</evidence>
<name>A0ABR7PGA2_9BURK</name>
<sequence length="474" mass="52437">MAMTSPFRGRLPGGWPEDAPPRSILASLAPYGCSGEDRESLGSYLNRLCDAHDMTRWSLTNTIVGPAAEELLHVSGARMSRDIGRAAYNLNVSSLTEQANHWAQTLNYLTHRNNLQLCTLLPLKSLVSEFVLLSEKERFCPGCHEDDARLDRDCYERLLWSIDAAKACPLHQLQLVSRPQAKRRRTSKRENGSLSHQAAAQYKIGDAPVHIPASDFEVETSRLIAELLDDAVYFSNAGYSATAQSVFLTHAINLLFDGRSARFAAHLGISKSQVHGWVKGSVQMSFPRLVQTAYCCGCAIADILLGNSVMLSLRPAPSEQRRRLIQRGGTGARRPKEDLRAELDALIRSGRAINATEAARAVGISLKYLKKNFPEQQEFLVRHGRELSESLRREATETFNNMYLSEHNALRAAGVYPSRRRVVARLRGKIGLGARQRVQEAYLGAFAVTGVKIAGSSRGRMTARLDLGREGRGV</sequence>
<keyword evidence="3" id="KW-1185">Reference proteome</keyword>
<protein>
    <recommendedName>
        <fullName evidence="1">TniQ domain-containing protein</fullName>
    </recommendedName>
</protein>
<feature type="domain" description="TniQ" evidence="1">
    <location>
        <begin position="36"/>
        <end position="175"/>
    </location>
</feature>
<evidence type="ECO:0000313" key="3">
    <source>
        <dbReference type="Proteomes" id="UP000736373"/>
    </source>
</evidence>
<organism evidence="2 3">
    <name type="scientific">Paraburkholderia podalyriae</name>
    <dbReference type="NCBI Taxonomy" id="1938811"/>
    <lineage>
        <taxon>Bacteria</taxon>
        <taxon>Pseudomonadati</taxon>
        <taxon>Pseudomonadota</taxon>
        <taxon>Betaproteobacteria</taxon>
        <taxon>Burkholderiales</taxon>
        <taxon>Burkholderiaceae</taxon>
        <taxon>Paraburkholderia</taxon>
    </lineage>
</organism>
<dbReference type="InterPro" id="IPR009492">
    <property type="entry name" value="TniQ"/>
</dbReference>
<accession>A0ABR7PGA2</accession>
<evidence type="ECO:0000313" key="2">
    <source>
        <dbReference type="EMBL" id="MBC8745331.1"/>
    </source>
</evidence>
<dbReference type="EMBL" id="VZQQ01000001">
    <property type="protein sequence ID" value="MBC8745331.1"/>
    <property type="molecule type" value="Genomic_DNA"/>
</dbReference>
<proteinExistence type="predicted"/>
<reference evidence="2 3" key="1">
    <citation type="submission" date="2019-09" db="EMBL/GenBank/DDBJ databases">
        <title>Paraburkholderia podalyriae sp. nov., A South African Podalyria-associated rhizobium.</title>
        <authorList>
            <person name="Mavima L."/>
            <person name="Beukes C.W."/>
            <person name="Palmer M."/>
            <person name="De Meyer S.E."/>
            <person name="James E.K."/>
            <person name="Maluk M."/>
            <person name="Avontuur J.R."/>
            <person name="Chan W.Y."/>
            <person name="Venter S.N."/>
            <person name="Steenkamp E.T."/>
        </authorList>
    </citation>
    <scope>NUCLEOTIDE SEQUENCE [LARGE SCALE GENOMIC DNA]</scope>
    <source>
        <strain evidence="2 3">WC7.3b</strain>
    </source>
</reference>
<gene>
    <name evidence="2" type="ORF">F6X42_01400</name>
</gene>